<dbReference type="EMBL" id="AQFT01000039">
    <property type="protein sequence ID" value="EMZ33746.1"/>
    <property type="molecule type" value="Genomic_DNA"/>
</dbReference>
<keyword evidence="3" id="KW-1185">Reference proteome</keyword>
<organism evidence="2 3">
    <name type="scientific">Eubacterium plexicaudatum ASF492</name>
    <dbReference type="NCBI Taxonomy" id="1235802"/>
    <lineage>
        <taxon>Bacteria</taxon>
        <taxon>Bacillati</taxon>
        <taxon>Bacillota</taxon>
        <taxon>Clostridia</taxon>
        <taxon>Eubacteriales</taxon>
        <taxon>Eubacteriaceae</taxon>
        <taxon>Eubacterium</taxon>
    </lineage>
</organism>
<comment type="caution">
    <text evidence="2">The sequence shown here is derived from an EMBL/GenBank/DDBJ whole genome shotgun (WGS) entry which is preliminary data.</text>
</comment>
<feature type="domain" description="Streptomycin biosynthesis protein StrF" evidence="1">
    <location>
        <begin position="12"/>
        <end position="219"/>
    </location>
</feature>
<evidence type="ECO:0000313" key="3">
    <source>
        <dbReference type="Proteomes" id="UP000012589"/>
    </source>
</evidence>
<dbReference type="Proteomes" id="UP000012589">
    <property type="component" value="Unassembled WGS sequence"/>
</dbReference>
<dbReference type="OrthoDB" id="176403at2"/>
<evidence type="ECO:0000313" key="2">
    <source>
        <dbReference type="EMBL" id="EMZ33746.1"/>
    </source>
</evidence>
<protein>
    <recommendedName>
        <fullName evidence="1">Streptomycin biosynthesis protein StrF domain-containing protein</fullName>
    </recommendedName>
</protein>
<dbReference type="InterPro" id="IPR059123">
    <property type="entry name" value="StrF_dom"/>
</dbReference>
<sequence>MINKSNKDRKICFIMCTNDALYEKECVYYIKRLYVPQGYEVEVLSVKEARSMTEGYNQAMRQSDAKYKVYLHQDVFIIYEQFLTELLSIFQDAEIGMIGIVGSLNIEQSAVMWYSDRVGMLHANSVYKADSYLFGEVCGTYQEVSAVDGLLMATQYDIPWRDDLFKNWDFYDLSQSMEFRKKGYKVVVPFTEKPWCIHDDGILNLGNYYKERNVYLKEYGDQ</sequence>
<dbReference type="SUPFAM" id="SSF53448">
    <property type="entry name" value="Nucleotide-diphospho-sugar transferases"/>
    <property type="match status" value="1"/>
</dbReference>
<dbReference type="HOGENOM" id="CLU_086648_0_0_9"/>
<proteinExistence type="predicted"/>
<evidence type="ECO:0000259" key="1">
    <source>
        <dbReference type="Pfam" id="PF13712"/>
    </source>
</evidence>
<reference evidence="2 3" key="1">
    <citation type="journal article" date="2014" name="Genome Announc.">
        <title>Draft genome sequences of the altered schaedler flora, a defined bacterial community from gnotobiotic mice.</title>
        <authorList>
            <person name="Wannemuehler M.J."/>
            <person name="Overstreet A.M."/>
            <person name="Ward D.V."/>
            <person name="Phillips G.J."/>
        </authorList>
    </citation>
    <scope>NUCLEOTIDE SEQUENCE [LARGE SCALE GENOMIC DNA]</scope>
    <source>
        <strain evidence="2 3">ASF492</strain>
    </source>
</reference>
<dbReference type="AlphaFoldDB" id="N2AZZ7"/>
<gene>
    <name evidence="2" type="ORF">C823_01285</name>
</gene>
<name>N2AZZ7_9FIRM</name>
<accession>N2AZZ7</accession>
<dbReference type="eggNOG" id="COG1216">
    <property type="taxonomic scope" value="Bacteria"/>
</dbReference>
<dbReference type="Gene3D" id="3.90.550.10">
    <property type="entry name" value="Spore Coat Polysaccharide Biosynthesis Protein SpsA, Chain A"/>
    <property type="match status" value="1"/>
</dbReference>
<dbReference type="InterPro" id="IPR029044">
    <property type="entry name" value="Nucleotide-diphossugar_trans"/>
</dbReference>
<dbReference type="PATRIC" id="fig|1235802.3.peg.1374"/>
<dbReference type="Pfam" id="PF13712">
    <property type="entry name" value="Glyco_tranf_2_5"/>
    <property type="match status" value="1"/>
</dbReference>
<dbReference type="STRING" id="1235802.C823_01285"/>